<keyword evidence="2" id="KW-0677">Repeat</keyword>
<feature type="region of interest" description="Disordered" evidence="4">
    <location>
        <begin position="1021"/>
        <end position="1046"/>
    </location>
</feature>
<feature type="compositionally biased region" description="Gly residues" evidence="4">
    <location>
        <begin position="564"/>
        <end position="576"/>
    </location>
</feature>
<accession>A0A2J7ZXF7</accession>
<feature type="region of interest" description="Disordered" evidence="4">
    <location>
        <begin position="1483"/>
        <end position="1507"/>
    </location>
</feature>
<keyword evidence="5" id="KW-0812">Transmembrane</keyword>
<evidence type="ECO:0000256" key="1">
    <source>
        <dbReference type="ARBA" id="ARBA00022574"/>
    </source>
</evidence>
<dbReference type="EMBL" id="PGGS01000348">
    <property type="protein sequence ID" value="PNH04938.1"/>
    <property type="molecule type" value="Genomic_DNA"/>
</dbReference>
<evidence type="ECO:0000256" key="3">
    <source>
        <dbReference type="PROSITE-ProRule" id="PRU00221"/>
    </source>
</evidence>
<reference evidence="7 8" key="1">
    <citation type="journal article" date="2017" name="Mol. Biol. Evol.">
        <title>The 4-celled Tetrabaena socialis nuclear genome reveals the essential components for genetic control of cell number at the origin of multicellularity in the volvocine lineage.</title>
        <authorList>
            <person name="Featherston J."/>
            <person name="Arakaki Y."/>
            <person name="Hanschen E.R."/>
            <person name="Ferris P.J."/>
            <person name="Michod R.E."/>
            <person name="Olson B.J.S.C."/>
            <person name="Nozaki H."/>
            <person name="Durand P.M."/>
        </authorList>
    </citation>
    <scope>NUCLEOTIDE SEQUENCE [LARGE SCALE GENOMIC DNA]</scope>
    <source>
        <strain evidence="7 8">NIES-571</strain>
    </source>
</reference>
<proteinExistence type="predicted"/>
<comment type="caution">
    <text evidence="7">The sequence shown here is derived from an EMBL/GenBank/DDBJ whole genome shotgun (WGS) entry which is preliminary data.</text>
</comment>
<dbReference type="InterPro" id="IPR015943">
    <property type="entry name" value="WD40/YVTN_repeat-like_dom_sf"/>
</dbReference>
<feature type="region of interest" description="Disordered" evidence="4">
    <location>
        <begin position="125"/>
        <end position="150"/>
    </location>
</feature>
<dbReference type="InterPro" id="IPR052651">
    <property type="entry name" value="WDR81"/>
</dbReference>
<dbReference type="InterPro" id="IPR036372">
    <property type="entry name" value="BEACH_dom_sf"/>
</dbReference>
<evidence type="ECO:0000259" key="6">
    <source>
        <dbReference type="SMART" id="SM01026"/>
    </source>
</evidence>
<keyword evidence="5" id="KW-0472">Membrane</keyword>
<feature type="region of interest" description="Disordered" evidence="4">
    <location>
        <begin position="545"/>
        <end position="598"/>
    </location>
</feature>
<protein>
    <recommendedName>
        <fullName evidence="6">BEACH domain-containing protein</fullName>
    </recommendedName>
</protein>
<feature type="transmembrane region" description="Helical" evidence="5">
    <location>
        <begin position="105"/>
        <end position="124"/>
    </location>
</feature>
<feature type="compositionally biased region" description="Gly residues" evidence="4">
    <location>
        <begin position="1251"/>
        <end position="1263"/>
    </location>
</feature>
<dbReference type="InterPro" id="IPR011047">
    <property type="entry name" value="Quinoprotein_ADH-like_sf"/>
</dbReference>
<feature type="repeat" description="WD" evidence="3">
    <location>
        <begin position="772"/>
        <end position="805"/>
    </location>
</feature>
<gene>
    <name evidence="7" type="ORF">TSOC_008856</name>
</gene>
<feature type="domain" description="BEACH" evidence="6">
    <location>
        <begin position="692"/>
        <end position="1031"/>
    </location>
</feature>
<feature type="compositionally biased region" description="Low complexity" evidence="4">
    <location>
        <begin position="1491"/>
        <end position="1504"/>
    </location>
</feature>
<evidence type="ECO:0000256" key="4">
    <source>
        <dbReference type="SAM" id="MobiDB-lite"/>
    </source>
</evidence>
<dbReference type="Pfam" id="PF02138">
    <property type="entry name" value="Beach"/>
    <property type="match status" value="1"/>
</dbReference>
<organism evidence="7 8">
    <name type="scientific">Tetrabaena socialis</name>
    <dbReference type="NCBI Taxonomy" id="47790"/>
    <lineage>
        <taxon>Eukaryota</taxon>
        <taxon>Viridiplantae</taxon>
        <taxon>Chlorophyta</taxon>
        <taxon>core chlorophytes</taxon>
        <taxon>Chlorophyceae</taxon>
        <taxon>CS clade</taxon>
        <taxon>Chlamydomonadales</taxon>
        <taxon>Tetrabaenaceae</taxon>
        <taxon>Tetrabaena</taxon>
    </lineage>
</organism>
<feature type="compositionally biased region" description="Gly residues" evidence="4">
    <location>
        <begin position="1183"/>
        <end position="1194"/>
    </location>
</feature>
<feature type="compositionally biased region" description="Gly residues" evidence="4">
    <location>
        <begin position="1035"/>
        <end position="1046"/>
    </location>
</feature>
<dbReference type="SUPFAM" id="SSF81837">
    <property type="entry name" value="BEACH domain"/>
    <property type="match status" value="1"/>
</dbReference>
<evidence type="ECO:0000256" key="2">
    <source>
        <dbReference type="ARBA" id="ARBA00022737"/>
    </source>
</evidence>
<dbReference type="PROSITE" id="PS50082">
    <property type="entry name" value="WD_REPEATS_2"/>
    <property type="match status" value="1"/>
</dbReference>
<dbReference type="Proteomes" id="UP000236333">
    <property type="component" value="Unassembled WGS sequence"/>
</dbReference>
<dbReference type="InterPro" id="IPR019775">
    <property type="entry name" value="WD40_repeat_CS"/>
</dbReference>
<dbReference type="PANTHER" id="PTHR44662">
    <property type="entry name" value="WD REPEAT-CONTAINING PROTEIN 81"/>
    <property type="match status" value="1"/>
</dbReference>
<evidence type="ECO:0000313" key="8">
    <source>
        <dbReference type="Proteomes" id="UP000236333"/>
    </source>
</evidence>
<dbReference type="SMART" id="SM01026">
    <property type="entry name" value="Beach"/>
    <property type="match status" value="1"/>
</dbReference>
<dbReference type="Pfam" id="PF00400">
    <property type="entry name" value="WD40"/>
    <property type="match status" value="1"/>
</dbReference>
<dbReference type="PROSITE" id="PS00678">
    <property type="entry name" value="WD_REPEATS_1"/>
    <property type="match status" value="1"/>
</dbReference>
<feature type="non-terminal residue" evidence="7">
    <location>
        <position position="1"/>
    </location>
</feature>
<dbReference type="OrthoDB" id="551019at2759"/>
<feature type="compositionally biased region" description="Pro residues" evidence="4">
    <location>
        <begin position="1083"/>
        <end position="1094"/>
    </location>
</feature>
<name>A0A2J7ZXF7_9CHLO</name>
<keyword evidence="1 3" id="KW-0853">WD repeat</keyword>
<feature type="region of interest" description="Disordered" evidence="4">
    <location>
        <begin position="1074"/>
        <end position="1105"/>
    </location>
</feature>
<evidence type="ECO:0000256" key="5">
    <source>
        <dbReference type="SAM" id="Phobius"/>
    </source>
</evidence>
<feature type="region of interest" description="Disordered" evidence="4">
    <location>
        <begin position="1166"/>
        <end position="1213"/>
    </location>
</feature>
<dbReference type="PANTHER" id="PTHR44662:SF1">
    <property type="entry name" value="WD REPEAT-CONTAINING PROTEIN 81"/>
    <property type="match status" value="1"/>
</dbReference>
<dbReference type="Gene3D" id="2.130.10.10">
    <property type="entry name" value="YVTN repeat-like/Quinoprotein amine dehydrogenase"/>
    <property type="match status" value="1"/>
</dbReference>
<feature type="region of interest" description="Disordered" evidence="4">
    <location>
        <begin position="1242"/>
        <end position="1265"/>
    </location>
</feature>
<dbReference type="Gene3D" id="1.10.1540.10">
    <property type="entry name" value="BEACH domain"/>
    <property type="match status" value="1"/>
</dbReference>
<dbReference type="SUPFAM" id="SSF50998">
    <property type="entry name" value="Quinoprotein alcohol dehydrogenase-like"/>
    <property type="match status" value="1"/>
</dbReference>
<feature type="region of interest" description="Disordered" evidence="4">
    <location>
        <begin position="306"/>
        <end position="327"/>
    </location>
</feature>
<dbReference type="InterPro" id="IPR001680">
    <property type="entry name" value="WD40_rpt"/>
</dbReference>
<sequence length="1588" mass="153848">SEGGSGDARDMPGRRKVMGLVWSLRARVFETTAGWRHRAQAQAGEARGWQAQLPQAGQQLGRAAQLAEQGRAGGGRGARERLHAGAAACSYASAASRRRGGLARLLILLLLLLLLPLLGGGGGGSAQAASGRGRHEGMSTARATSEGGRRCSVLRSAAGQGMGLGGGSGDDGGGPGWALEPAAAAAAGLGRWQWQQGVELGRGAGICGGGGRGCRCLGGDGDGGGGGRDGGGGGGGGRDPRVGGDCALGSAATHDRTYDSYGSYDPYDCQPLEAAAAAAPRPVHGGAEAVAALRCLPPALLPPLPLPPPPHAGARGQQAGGAGLLRPATGWRGGGVAARGGAGQRPRHLEVNARISQAHEAALLPLLERFAAAASSADPASTLPSETIAHTTVDTALTSSAVAGPAAAAAAAAASLDLCLSLERDVSAPALVAALAAAPCCRTALRHLTLLDLQLHHMTTSWAAAAAAAAVQLSSDAGGEEAGCDGDINGDGSGGGGGGGDDCGDGCGGGAPQRALVAALAALPSLRSLCLMLALGENRRPRAELALGEGGGGGGARQHRQPRDGGGGGGGGGGGEAAAEGEGLGPSPWGDLMDRPGLYSALQPPDGALGWQSMGGLKTGRQLAAVAASGPGGAAAAGGGGGGAPAAAAAGGGPLRLGFTCMCVAADEHRLLYAGTADARLCALDLERRRVVSEWLAAPAVRQYDTDDAITALCTPAGAGGGGGGGADGGPYGSAGGGSAAMWLAPECVAAGSRGGRVSVLDRRCGTAALSYRGHGGEVASMASYGSHCLVTAGGDRQLRLWDLRRCGGGAGGGGGGSGTAAGSVGAGYDVRTGPWAGWEGPRGGAGADGGELLWGLVDAMSPAGVGAAVYGGGGAAVYGGGAAPDVMLTAPPYTSMPLPPPTAGAAAAAAAVGGGVAAPALLRGFQTPREGVAGLRVLRDCVLMTSGNSVGVLPLAGGGGGGGGGGGPVFARLRNGRGGRDALLESERVSSQLHHWIDLMFGYKLVGPAAVAAKNVHLSTQLHQQHHHQQHGRAAGGGGGGGGVGAGAGQNAWAAARQAAAAGGDGAPYAPTGMHAPLFLTPHPPRGPRPPGAPSRWLPPTSSPAAATAGAVAAAAVAAAAARQPAPQLPPGSSGYAEVVGLLDSLELLGAMAGREGGLALTLRPHHFAPPPPPAQPSLGLADGGGGGAGSGGAAAHAQEGPGWAPAPSRWRLGDEAAPYGAALYDSGPDAEVEQYSLEGSAGERRPGGDWHGSGGGGGGGDAVTPDLHSGLGWLAAARPAASGPAACPLLLHFRQPRDCAADAAPAPPPEPPRGPVSLAQYLDEIPNSLLLADAPSGPAAAATPSPRSCAPGPCHPNLAVMLDASAPAGASLLRDPTAALSAAAAAPPSPPPPPGALAVMWQPGPSLADCLRHPAAAAAVGLYDSSGGDAQLRFLLLQLVAAVCHTHAHGLALAGGVGPAGMLLQPGGGWLQLLPPPAALLQGPGGWPGQQRGQGQAAGQGQTPREGVAGLRVLRDCVLMTSGNSVGVLPLAGGGGGGGGGGGPVFARLRNGRGGRESAAITGLAVLPCCRLLVVAGDDGAVRICR</sequence>
<keyword evidence="8" id="KW-1185">Reference proteome</keyword>
<keyword evidence="5" id="KW-1133">Transmembrane helix</keyword>
<dbReference type="InterPro" id="IPR000409">
    <property type="entry name" value="BEACH_dom"/>
</dbReference>
<evidence type="ECO:0000313" key="7">
    <source>
        <dbReference type="EMBL" id="PNH04938.1"/>
    </source>
</evidence>
<dbReference type="SMART" id="SM00320">
    <property type="entry name" value="WD40"/>
    <property type="match status" value="2"/>
</dbReference>